<organism evidence="2 3">
    <name type="scientific">Phaeosphaeria nodorum (strain SN15 / ATCC MYA-4574 / FGSC 10173)</name>
    <name type="common">Glume blotch fungus</name>
    <name type="synonym">Parastagonospora nodorum</name>
    <dbReference type="NCBI Taxonomy" id="321614"/>
    <lineage>
        <taxon>Eukaryota</taxon>
        <taxon>Fungi</taxon>
        <taxon>Dikarya</taxon>
        <taxon>Ascomycota</taxon>
        <taxon>Pezizomycotina</taxon>
        <taxon>Dothideomycetes</taxon>
        <taxon>Pleosporomycetidae</taxon>
        <taxon>Pleosporales</taxon>
        <taxon>Pleosporineae</taxon>
        <taxon>Phaeosphaeriaceae</taxon>
        <taxon>Parastagonospora</taxon>
    </lineage>
</organism>
<dbReference type="OMA" id="TIYIHCH"/>
<name>A0A7U2I0I4_PHANO</name>
<dbReference type="SUPFAM" id="SSF69786">
    <property type="entry name" value="YggU-like"/>
    <property type="match status" value="1"/>
</dbReference>
<sequence length="132" mass="14329">MSAPSPARTFVRYAKASSKANSQFLITLFVKPGVSRMREGIAAVSDSHVFMNVANYAFEGSANKSVQVLLAKTLSVPKSHVSIVKGLTSREKVAEVKLFVNETPENKVAWLMSMLERAVMPGKKVDSRGDGL</sequence>
<evidence type="ECO:0000256" key="1">
    <source>
        <dbReference type="ARBA" id="ARBA00010364"/>
    </source>
</evidence>
<dbReference type="Proteomes" id="UP000663193">
    <property type="component" value="Chromosome 5"/>
</dbReference>
<keyword evidence="3" id="KW-1185">Reference proteome</keyword>
<evidence type="ECO:0000313" key="3">
    <source>
        <dbReference type="Proteomes" id="UP000663193"/>
    </source>
</evidence>
<accession>A0A7U2I0I4</accession>
<dbReference type="InterPro" id="IPR003746">
    <property type="entry name" value="DUF167"/>
</dbReference>
<protein>
    <submittedName>
        <fullName evidence="2">Uncharacterized protein</fullName>
    </submittedName>
</protein>
<dbReference type="HAMAP" id="MF_00634">
    <property type="entry name" value="UPF0235"/>
    <property type="match status" value="1"/>
</dbReference>
<dbReference type="SMART" id="SM01152">
    <property type="entry name" value="DUF167"/>
    <property type="match status" value="1"/>
</dbReference>
<reference evidence="3" key="1">
    <citation type="journal article" date="2021" name="BMC Genomics">
        <title>Chromosome-level genome assembly and manually-curated proteome of model necrotroph Parastagonospora nodorum Sn15 reveals a genome-wide trove of candidate effector homologs, and redundancy of virulence-related functions within an accessory chromosome.</title>
        <authorList>
            <person name="Bertazzoni S."/>
            <person name="Jones D.A.B."/>
            <person name="Phan H.T."/>
            <person name="Tan K.-C."/>
            <person name="Hane J.K."/>
        </authorList>
    </citation>
    <scope>NUCLEOTIDE SEQUENCE [LARGE SCALE GENOMIC DNA]</scope>
    <source>
        <strain evidence="3">SN15 / ATCC MYA-4574 / FGSC 10173)</strain>
    </source>
</reference>
<dbReference type="RefSeq" id="XP_001793642.1">
    <property type="nucleotide sequence ID" value="XM_001793590.1"/>
</dbReference>
<dbReference type="EMBL" id="CP069027">
    <property type="protein sequence ID" value="QRC95356.1"/>
    <property type="molecule type" value="Genomic_DNA"/>
</dbReference>
<dbReference type="KEGG" id="pno:SNOG_03053"/>
<dbReference type="Pfam" id="PF02594">
    <property type="entry name" value="DUF167"/>
    <property type="match status" value="1"/>
</dbReference>
<dbReference type="InterPro" id="IPR036591">
    <property type="entry name" value="YggU-like_sf"/>
</dbReference>
<evidence type="ECO:0000313" key="2">
    <source>
        <dbReference type="EMBL" id="QRC95356.1"/>
    </source>
</evidence>
<dbReference type="PANTHER" id="PTHR13420">
    <property type="entry name" value="UPF0235 PROTEIN C15ORF40"/>
    <property type="match status" value="1"/>
</dbReference>
<dbReference type="AlphaFoldDB" id="A0A7U2I0I4"/>
<dbReference type="NCBIfam" id="TIGR00251">
    <property type="entry name" value="DUF167 family protein"/>
    <property type="match status" value="1"/>
</dbReference>
<dbReference type="Gene3D" id="3.30.1200.10">
    <property type="entry name" value="YggU-like"/>
    <property type="match status" value="1"/>
</dbReference>
<dbReference type="PANTHER" id="PTHR13420:SF7">
    <property type="entry name" value="UPF0235 PROTEIN C15ORF40"/>
    <property type="match status" value="1"/>
</dbReference>
<comment type="similarity">
    <text evidence="1">Belongs to the UPF0235 family.</text>
</comment>
<gene>
    <name evidence="2" type="ORF">JI435_030530</name>
</gene>
<dbReference type="VEuPathDB" id="FungiDB:JI435_030530"/>
<dbReference type="OrthoDB" id="244097at2759"/>
<proteinExistence type="inferred from homology"/>